<gene>
    <name evidence="1" type="ORF">GGR88_000413</name>
</gene>
<proteinExistence type="predicted"/>
<comment type="caution">
    <text evidence="1">The sequence shown here is derived from an EMBL/GenBank/DDBJ whole genome shotgun (WGS) entry which is preliminary data.</text>
</comment>
<keyword evidence="2" id="KW-1185">Reference proteome</keyword>
<evidence type="ECO:0000313" key="2">
    <source>
        <dbReference type="Proteomes" id="UP000734218"/>
    </source>
</evidence>
<organism evidence="1 2">
    <name type="scientific">Sphingomonas jejuensis</name>
    <dbReference type="NCBI Taxonomy" id="904715"/>
    <lineage>
        <taxon>Bacteria</taxon>
        <taxon>Pseudomonadati</taxon>
        <taxon>Pseudomonadota</taxon>
        <taxon>Alphaproteobacteria</taxon>
        <taxon>Sphingomonadales</taxon>
        <taxon>Sphingomonadaceae</taxon>
        <taxon>Sphingomonas</taxon>
    </lineage>
</organism>
<reference evidence="1 2" key="1">
    <citation type="submission" date="2020-03" db="EMBL/GenBank/DDBJ databases">
        <title>Genomic Encyclopedia of Type Strains, Phase IV (KMG-IV): sequencing the most valuable type-strain genomes for metagenomic binning, comparative biology and taxonomic classification.</title>
        <authorList>
            <person name="Goeker M."/>
        </authorList>
    </citation>
    <scope>NUCLEOTIDE SEQUENCE [LARGE SCALE GENOMIC DNA]</scope>
    <source>
        <strain evidence="1 2">DSM 27651</strain>
    </source>
</reference>
<dbReference type="Proteomes" id="UP000734218">
    <property type="component" value="Unassembled WGS sequence"/>
</dbReference>
<dbReference type="EMBL" id="JAATJE010000001">
    <property type="protein sequence ID" value="NJC32939.1"/>
    <property type="molecule type" value="Genomic_DNA"/>
</dbReference>
<evidence type="ECO:0000313" key="1">
    <source>
        <dbReference type="EMBL" id="NJC32939.1"/>
    </source>
</evidence>
<sequence>MFLTPQKSCRIMSGTSLAHAETALEALPVFKRSAPDIASAEKTGRAIVGQVVAEL</sequence>
<dbReference type="RefSeq" id="WP_167952498.1">
    <property type="nucleotide sequence ID" value="NZ_JAATJE010000001.1"/>
</dbReference>
<name>A0ABX0XHZ2_9SPHN</name>
<accession>A0ABX0XHZ2</accession>
<protein>
    <submittedName>
        <fullName evidence="1">Uncharacterized protein</fullName>
    </submittedName>
</protein>